<dbReference type="InterPro" id="IPR037523">
    <property type="entry name" value="VOC_core"/>
</dbReference>
<proteinExistence type="predicted"/>
<evidence type="ECO:0000313" key="4">
    <source>
        <dbReference type="Proteomes" id="UP000799428"/>
    </source>
</evidence>
<accession>A0A6G1JV43</accession>
<dbReference type="Proteomes" id="UP000799428">
    <property type="component" value="Unassembled WGS sequence"/>
</dbReference>
<dbReference type="OrthoDB" id="16820at2759"/>
<keyword evidence="4" id="KW-1185">Reference proteome</keyword>
<keyword evidence="3" id="KW-0223">Dioxygenase</keyword>
<dbReference type="InterPro" id="IPR029068">
    <property type="entry name" value="Glyas_Bleomycin-R_OHBP_Dase"/>
</dbReference>
<dbReference type="InterPro" id="IPR004360">
    <property type="entry name" value="Glyas_Fos-R_dOase_dom"/>
</dbReference>
<dbReference type="PROSITE" id="PS51819">
    <property type="entry name" value="VOC"/>
    <property type="match status" value="1"/>
</dbReference>
<evidence type="ECO:0000313" key="3">
    <source>
        <dbReference type="EMBL" id="KAF2704125.1"/>
    </source>
</evidence>
<feature type="compositionally biased region" description="Pro residues" evidence="1">
    <location>
        <begin position="9"/>
        <end position="28"/>
    </location>
</feature>
<dbReference type="Gene3D" id="3.10.180.10">
    <property type="entry name" value="2,3-Dihydroxybiphenyl 1,2-Dioxygenase, domain 1"/>
    <property type="match status" value="1"/>
</dbReference>
<gene>
    <name evidence="3" type="ORF">K504DRAFT_390749</name>
</gene>
<dbReference type="PANTHER" id="PTHR10374">
    <property type="entry name" value="LACTOYLGLUTATHIONE LYASE GLYOXALASE I"/>
    <property type="match status" value="1"/>
</dbReference>
<reference evidence="3" key="1">
    <citation type="journal article" date="2020" name="Stud. Mycol.">
        <title>101 Dothideomycetes genomes: a test case for predicting lifestyles and emergence of pathogens.</title>
        <authorList>
            <person name="Haridas S."/>
            <person name="Albert R."/>
            <person name="Binder M."/>
            <person name="Bloem J."/>
            <person name="Labutti K."/>
            <person name="Salamov A."/>
            <person name="Andreopoulos B."/>
            <person name="Baker S."/>
            <person name="Barry K."/>
            <person name="Bills G."/>
            <person name="Bluhm B."/>
            <person name="Cannon C."/>
            <person name="Castanera R."/>
            <person name="Culley D."/>
            <person name="Daum C."/>
            <person name="Ezra D."/>
            <person name="Gonzalez J."/>
            <person name="Henrissat B."/>
            <person name="Kuo A."/>
            <person name="Liang C."/>
            <person name="Lipzen A."/>
            <person name="Lutzoni F."/>
            <person name="Magnuson J."/>
            <person name="Mondo S."/>
            <person name="Nolan M."/>
            <person name="Ohm R."/>
            <person name="Pangilinan J."/>
            <person name="Park H.-J."/>
            <person name="Ramirez L."/>
            <person name="Alfaro M."/>
            <person name="Sun H."/>
            <person name="Tritt A."/>
            <person name="Yoshinaga Y."/>
            <person name="Zwiers L.-H."/>
            <person name="Turgeon B."/>
            <person name="Goodwin S."/>
            <person name="Spatafora J."/>
            <person name="Crous P."/>
            <person name="Grigoriev I."/>
        </authorList>
    </citation>
    <scope>NUCLEOTIDE SEQUENCE</scope>
    <source>
        <strain evidence="3">CBS 279.74</strain>
    </source>
</reference>
<dbReference type="SUPFAM" id="SSF54593">
    <property type="entry name" value="Glyoxalase/Bleomycin resistance protein/Dihydroxybiphenyl dioxygenase"/>
    <property type="match status" value="1"/>
</dbReference>
<dbReference type="Pfam" id="PF00903">
    <property type="entry name" value="Glyoxalase"/>
    <property type="match status" value="1"/>
</dbReference>
<name>A0A6G1JV43_9PLEO</name>
<evidence type="ECO:0000259" key="2">
    <source>
        <dbReference type="PROSITE" id="PS51819"/>
    </source>
</evidence>
<protein>
    <submittedName>
        <fullName evidence="3">Glyoxalase/Bleomycin resistance protein/Dihydroxybiphenyl dioxygenase</fullName>
    </submittedName>
</protein>
<dbReference type="GO" id="GO:0051213">
    <property type="term" value="F:dioxygenase activity"/>
    <property type="evidence" value="ECO:0007669"/>
    <property type="project" value="UniProtKB-KW"/>
</dbReference>
<dbReference type="EMBL" id="MU005783">
    <property type="protein sequence ID" value="KAF2704125.1"/>
    <property type="molecule type" value="Genomic_DNA"/>
</dbReference>
<organism evidence="3 4">
    <name type="scientific">Pleomassaria siparia CBS 279.74</name>
    <dbReference type="NCBI Taxonomy" id="1314801"/>
    <lineage>
        <taxon>Eukaryota</taxon>
        <taxon>Fungi</taxon>
        <taxon>Dikarya</taxon>
        <taxon>Ascomycota</taxon>
        <taxon>Pezizomycotina</taxon>
        <taxon>Dothideomycetes</taxon>
        <taxon>Pleosporomycetidae</taxon>
        <taxon>Pleosporales</taxon>
        <taxon>Pleomassariaceae</taxon>
        <taxon>Pleomassaria</taxon>
    </lineage>
</organism>
<evidence type="ECO:0000256" key="1">
    <source>
        <dbReference type="SAM" id="MobiDB-lite"/>
    </source>
</evidence>
<keyword evidence="3" id="KW-0560">Oxidoreductase</keyword>
<dbReference type="AlphaFoldDB" id="A0A6G1JV43"/>
<feature type="region of interest" description="Disordered" evidence="1">
    <location>
        <begin position="1"/>
        <end position="28"/>
    </location>
</feature>
<sequence length="202" mass="22100">MSDTTSNPNFPPGPYPPGQHIIPPPRPLSPATSGYRLNHLMLRITDPEKTLRFYNDCFGMHVIFIFNAGPWTIYYLGPRDVDIATTGAATGLLELYHIPSDTSLTSSYASGNSYSSPSSVGFGHIGFTVPDVSLALQRVVDFGYEIIKPLGEAEEKTMGVSSKVVSGQVGEVVEGYKKVFRQLAFVRDPDGYWVEIVPQVVV</sequence>
<dbReference type="PANTHER" id="PTHR10374:SF19">
    <property type="entry name" value="LYASE (GLO1), PUTATIVE (AFU_ORTHOLOGUE AFUA_2G13550)-RELATED"/>
    <property type="match status" value="1"/>
</dbReference>
<feature type="domain" description="VOC" evidence="2">
    <location>
        <begin position="36"/>
        <end position="199"/>
    </location>
</feature>